<dbReference type="InterPro" id="IPR010406">
    <property type="entry name" value="DUF1003"/>
</dbReference>
<evidence type="ECO:0000313" key="3">
    <source>
        <dbReference type="Proteomes" id="UP001623592"/>
    </source>
</evidence>
<dbReference type="Pfam" id="PF06210">
    <property type="entry name" value="DUF1003"/>
    <property type="match status" value="1"/>
</dbReference>
<gene>
    <name evidence="2" type="ORF">ACJDT4_03785</name>
</gene>
<feature type="transmembrane region" description="Helical" evidence="1">
    <location>
        <begin position="63"/>
        <end position="88"/>
    </location>
</feature>
<keyword evidence="1" id="KW-0472">Membrane</keyword>
<evidence type="ECO:0000313" key="2">
    <source>
        <dbReference type="EMBL" id="MFL0249532.1"/>
    </source>
</evidence>
<proteinExistence type="predicted"/>
<comment type="caution">
    <text evidence="2">The sequence shown here is derived from an EMBL/GenBank/DDBJ whole genome shotgun (WGS) entry which is preliminary data.</text>
</comment>
<feature type="transmembrane region" description="Helical" evidence="1">
    <location>
        <begin position="94"/>
        <end position="116"/>
    </location>
</feature>
<organism evidence="2 3">
    <name type="scientific">Clostridium neuense</name>
    <dbReference type="NCBI Taxonomy" id="1728934"/>
    <lineage>
        <taxon>Bacteria</taxon>
        <taxon>Bacillati</taxon>
        <taxon>Bacillota</taxon>
        <taxon>Clostridia</taxon>
        <taxon>Eubacteriales</taxon>
        <taxon>Clostridiaceae</taxon>
        <taxon>Clostridium</taxon>
    </lineage>
</organism>
<name>A0ABW8TCS4_9CLOT</name>
<keyword evidence="3" id="KW-1185">Reference proteome</keyword>
<dbReference type="EMBL" id="JBJIAA010000002">
    <property type="protein sequence ID" value="MFL0249532.1"/>
    <property type="molecule type" value="Genomic_DNA"/>
</dbReference>
<dbReference type="RefSeq" id="WP_406786197.1">
    <property type="nucleotide sequence ID" value="NZ_JBJIAA010000002.1"/>
</dbReference>
<dbReference type="PANTHER" id="PTHR41386">
    <property type="entry name" value="INTEGRAL MEMBRANE PROTEIN-RELATED"/>
    <property type="match status" value="1"/>
</dbReference>
<reference evidence="2 3" key="1">
    <citation type="submission" date="2024-11" db="EMBL/GenBank/DDBJ databases">
        <authorList>
            <person name="Heng Y.C."/>
            <person name="Lim A.C.H."/>
            <person name="Lee J.K.Y."/>
            <person name="Kittelmann S."/>
        </authorList>
    </citation>
    <scope>NUCLEOTIDE SEQUENCE [LARGE SCALE GENOMIC DNA]</scope>
    <source>
        <strain evidence="2 3">WILCCON 0114</strain>
    </source>
</reference>
<dbReference type="Proteomes" id="UP001623592">
    <property type="component" value="Unassembled WGS sequence"/>
</dbReference>
<keyword evidence="1" id="KW-1133">Transmembrane helix</keyword>
<sequence>MKNKYSYKEITKKILENKEEFDDIQEELIHELIHGKVSEDANTVDENKLSIGDKMADKISSFVGSWPFIIVSVSLIIIWIIINISYIIKPFDPFPFILLNLFLSCVAAIQAPIIMMSQNREGDKDRIKARNDYKVNLKSEIIVEDLHLKMDEIIESQKYIMEKINRLENEKK</sequence>
<accession>A0ABW8TCS4</accession>
<evidence type="ECO:0000256" key="1">
    <source>
        <dbReference type="SAM" id="Phobius"/>
    </source>
</evidence>
<keyword evidence="1" id="KW-0812">Transmembrane</keyword>
<protein>
    <submittedName>
        <fullName evidence="2">DUF1003 domain-containing protein</fullName>
    </submittedName>
</protein>
<dbReference type="PANTHER" id="PTHR41386:SF1">
    <property type="entry name" value="MEMBRANE PROTEIN"/>
    <property type="match status" value="1"/>
</dbReference>